<dbReference type="EMBL" id="CENE01000001">
    <property type="protein sequence ID" value="CEQ38578.1"/>
    <property type="molecule type" value="Genomic_DNA"/>
</dbReference>
<dbReference type="PANTHER" id="PTHR14119">
    <property type="entry name" value="HYDROLASE"/>
    <property type="match status" value="1"/>
</dbReference>
<evidence type="ECO:0000256" key="1">
    <source>
        <dbReference type="ARBA" id="ARBA00006336"/>
    </source>
</evidence>
<evidence type="ECO:0000313" key="4">
    <source>
        <dbReference type="EMBL" id="CEQ38578.1"/>
    </source>
</evidence>
<evidence type="ECO:0000256" key="2">
    <source>
        <dbReference type="SAM" id="MobiDB-lite"/>
    </source>
</evidence>
<feature type="compositionally biased region" description="Low complexity" evidence="2">
    <location>
        <begin position="41"/>
        <end position="53"/>
    </location>
</feature>
<dbReference type="Proteomes" id="UP000243876">
    <property type="component" value="Unassembled WGS sequence"/>
</dbReference>
<dbReference type="Pfam" id="PF00857">
    <property type="entry name" value="Isochorismatase"/>
    <property type="match status" value="1"/>
</dbReference>
<gene>
    <name evidence="4" type="primary">SPOSA6832_00004</name>
</gene>
<dbReference type="AlphaFoldDB" id="A0A0D6EFK3"/>
<comment type="similarity">
    <text evidence="1">Belongs to the isochorismatase family.</text>
</comment>
<feature type="region of interest" description="Disordered" evidence="2">
    <location>
        <begin position="34"/>
        <end position="75"/>
    </location>
</feature>
<sequence>MTARRAARLVPGKQERWRLIVHAYPSVLAIADKMRSRSEPPKSSTSRPSQPSSAHKVCPSSRLISFPGPSPSRPHSVLTLTRTLATALSPAEPTPTSLVVLGATVPLPLLELPKHLHPDWSPLTKTQFSMVVPKVEAQLEAWKTETVVLFGIESHVCVLQTALDLLDRDINVHVLADGISSCNGDEVGIAIKRMRDAGAQITTSESALFQLIHDAAHPAFRSLAGLVAETKEPTREALEHLIAGRGF</sequence>
<dbReference type="InterPro" id="IPR050993">
    <property type="entry name" value="Isochorismatase_domain"/>
</dbReference>
<dbReference type="SUPFAM" id="SSF52499">
    <property type="entry name" value="Isochorismatase-like hydrolases"/>
    <property type="match status" value="1"/>
</dbReference>
<proteinExistence type="inferred from homology"/>
<protein>
    <submittedName>
        <fullName evidence="4">SPOSA6832_00004-mRNA-1:cds</fullName>
    </submittedName>
</protein>
<dbReference type="OrthoDB" id="269496at2759"/>
<feature type="domain" description="Isochorismatase-like" evidence="3">
    <location>
        <begin position="121"/>
        <end position="205"/>
    </location>
</feature>
<dbReference type="PANTHER" id="PTHR14119:SF3">
    <property type="entry name" value="ISOCHORISMATASE DOMAIN-CONTAINING PROTEIN 2"/>
    <property type="match status" value="1"/>
</dbReference>
<dbReference type="InterPro" id="IPR036380">
    <property type="entry name" value="Isochorismatase-like_sf"/>
</dbReference>
<accession>A0A0D6EFK3</accession>
<dbReference type="InterPro" id="IPR000868">
    <property type="entry name" value="Isochorismatase-like_dom"/>
</dbReference>
<organism evidence="4 5">
    <name type="scientific">Sporidiobolus salmonicolor</name>
    <name type="common">Yeast-like fungus</name>
    <name type="synonym">Sporobolomyces salmonicolor</name>
    <dbReference type="NCBI Taxonomy" id="5005"/>
    <lineage>
        <taxon>Eukaryota</taxon>
        <taxon>Fungi</taxon>
        <taxon>Dikarya</taxon>
        <taxon>Basidiomycota</taxon>
        <taxon>Pucciniomycotina</taxon>
        <taxon>Microbotryomycetes</taxon>
        <taxon>Sporidiobolales</taxon>
        <taxon>Sporidiobolaceae</taxon>
        <taxon>Sporobolomyces</taxon>
    </lineage>
</organism>
<keyword evidence="5" id="KW-1185">Reference proteome</keyword>
<dbReference type="Gene3D" id="3.40.50.850">
    <property type="entry name" value="Isochorismatase-like"/>
    <property type="match status" value="1"/>
</dbReference>
<name>A0A0D6EFK3_SPOSA</name>
<evidence type="ECO:0000259" key="3">
    <source>
        <dbReference type="Pfam" id="PF00857"/>
    </source>
</evidence>
<reference evidence="5" key="1">
    <citation type="submission" date="2015-02" db="EMBL/GenBank/DDBJ databases">
        <authorList>
            <person name="Gon?alves P."/>
        </authorList>
    </citation>
    <scope>NUCLEOTIDE SEQUENCE [LARGE SCALE GENOMIC DNA]</scope>
</reference>
<evidence type="ECO:0000313" key="5">
    <source>
        <dbReference type="Proteomes" id="UP000243876"/>
    </source>
</evidence>